<dbReference type="InterPro" id="IPR011556">
    <property type="entry name" value="Glut_cys_lig_pln_type"/>
</dbReference>
<proteinExistence type="inferred from homology"/>
<evidence type="ECO:0000256" key="6">
    <source>
        <dbReference type="ARBA" id="ARBA00022741"/>
    </source>
</evidence>
<dbReference type="KEGG" id="mind:mvi_35940"/>
<keyword evidence="9" id="KW-1015">Disulfide bond</keyword>
<dbReference type="InterPro" id="IPR014746">
    <property type="entry name" value="Gln_synth/guanido_kin_cat_dom"/>
</dbReference>
<evidence type="ECO:0000256" key="8">
    <source>
        <dbReference type="ARBA" id="ARBA00022946"/>
    </source>
</evidence>
<comment type="catalytic activity">
    <reaction evidence="10">
        <text>L-cysteine + L-glutamate + ATP = gamma-L-glutamyl-L-cysteine + ADP + phosphate + H(+)</text>
        <dbReference type="Rhea" id="RHEA:13285"/>
        <dbReference type="ChEBI" id="CHEBI:15378"/>
        <dbReference type="ChEBI" id="CHEBI:29985"/>
        <dbReference type="ChEBI" id="CHEBI:30616"/>
        <dbReference type="ChEBI" id="CHEBI:35235"/>
        <dbReference type="ChEBI" id="CHEBI:43474"/>
        <dbReference type="ChEBI" id="CHEBI:58173"/>
        <dbReference type="ChEBI" id="CHEBI:456216"/>
        <dbReference type="EC" id="6.3.2.2"/>
    </reaction>
</comment>
<evidence type="ECO:0000256" key="3">
    <source>
        <dbReference type="ARBA" id="ARBA00011153"/>
    </source>
</evidence>
<dbReference type="NCBIfam" id="TIGR01436">
    <property type="entry name" value="glu_cys_lig_pln"/>
    <property type="match status" value="1"/>
</dbReference>
<comment type="pathway">
    <text evidence="1">Sulfur metabolism; glutathione biosynthesis; glutathione from L-cysteine and L-glutamate: step 1/2.</text>
</comment>
<dbReference type="Gene3D" id="3.30.590.20">
    <property type="match status" value="1"/>
</dbReference>
<evidence type="ECO:0000256" key="4">
    <source>
        <dbReference type="ARBA" id="ARBA00022598"/>
    </source>
</evidence>
<evidence type="ECO:0000313" key="11">
    <source>
        <dbReference type="EMBL" id="BCM85133.1"/>
    </source>
</evidence>
<dbReference type="AlphaFoldDB" id="A0A8H8WVC6"/>
<dbReference type="EC" id="6.3.2.2" evidence="10"/>
<dbReference type="InterPro" id="IPR006336">
    <property type="entry name" value="GCS2"/>
</dbReference>
<dbReference type="PIRSF" id="PIRSF017901">
    <property type="entry name" value="GCL"/>
    <property type="match status" value="1"/>
</dbReference>
<sequence length="455" mass="49726">MARDVSDATPLSARSELIEWFSAGEKPHDTFAIGTEHEKVPFYRADHAPVPYEGDHGIEALLDGLRAITGWETIEDAGRVIGLSAVEGGGAISLEPGGQFELSGAPLPDVHATAHELSQHLEAVGRAADPLGIGFLTLGMSPKWTREETPVMPKSRYRIMKGYMPKVGSLGLDMMLRTATVQVNLDFSSEADMVTKMRVGLALQPVATALFANSPFTDGRPNGFLSRRSEIWRDTDRDRTGMLPFAFDEGFGYEAYADWLLDMPMYFVKRGETYHDVSGASFRDLMEGRLSALPGERATVSDWANHASTAFPEVRLKRFLEMRGADVGDAGMIAAQAAFWTGLYYDQGALDGAWQLVRALSAEERETMRAEAPRLGLDAPAGRRTLRDLARDALALAEAGLKARARRDAQGRDETLYLAPLQAIAATRTRAEDLLALYHGPWNGSVDPVFGACTF</sequence>
<evidence type="ECO:0000256" key="1">
    <source>
        <dbReference type="ARBA" id="ARBA00005006"/>
    </source>
</evidence>
<reference evidence="11" key="1">
    <citation type="submission" date="2020-11" db="EMBL/GenBank/DDBJ databases">
        <title>Complete genome sequence of a novel pathogenic Methylobacterium strain isolated from rice in Vietnam.</title>
        <authorList>
            <person name="Lai K."/>
            <person name="Okazaki S."/>
            <person name="Higashi K."/>
            <person name="Mori H."/>
            <person name="Toyoda A."/>
            <person name="Kurokawa K."/>
        </authorList>
    </citation>
    <scope>NUCLEOTIDE SEQUENCE</scope>
    <source>
        <strain evidence="11">VL1</strain>
    </source>
</reference>
<dbReference type="GO" id="GO:0005524">
    <property type="term" value="F:ATP binding"/>
    <property type="evidence" value="ECO:0007669"/>
    <property type="project" value="UniProtKB-UniRule"/>
</dbReference>
<dbReference type="PANTHER" id="PTHR34378">
    <property type="entry name" value="GLUTAMATE--CYSTEINE LIGASE, CHLOROPLASTIC"/>
    <property type="match status" value="1"/>
</dbReference>
<dbReference type="InterPro" id="IPR035434">
    <property type="entry name" value="GCL_bact_plant"/>
</dbReference>
<evidence type="ECO:0000256" key="10">
    <source>
        <dbReference type="PIRNR" id="PIRNR017901"/>
    </source>
</evidence>
<evidence type="ECO:0000313" key="12">
    <source>
        <dbReference type="Proteomes" id="UP000663508"/>
    </source>
</evidence>
<organism evidence="11 12">
    <name type="scientific">Methylobacterium indicum</name>
    <dbReference type="NCBI Taxonomy" id="1775910"/>
    <lineage>
        <taxon>Bacteria</taxon>
        <taxon>Pseudomonadati</taxon>
        <taxon>Pseudomonadota</taxon>
        <taxon>Alphaproteobacteria</taxon>
        <taxon>Hyphomicrobiales</taxon>
        <taxon>Methylobacteriaceae</taxon>
        <taxon>Methylobacterium</taxon>
    </lineage>
</organism>
<gene>
    <name evidence="11" type="primary">gshA</name>
    <name evidence="11" type="ORF">mvi_35940</name>
</gene>
<comment type="function">
    <text evidence="10">Catalyzes the synthesis of gamma-glutamylcysteine (gamma-GC).</text>
</comment>
<name>A0A8H8WVC6_9HYPH</name>
<comment type="similarity">
    <text evidence="10">Belongs to the glutamate--cysteine ligase type 2 family. EgtA subfamily.</text>
</comment>
<dbReference type="EMBL" id="AP024145">
    <property type="protein sequence ID" value="BCM85133.1"/>
    <property type="molecule type" value="Genomic_DNA"/>
</dbReference>
<dbReference type="RefSeq" id="WP_207178049.1">
    <property type="nucleotide sequence ID" value="NZ_AP024145.1"/>
</dbReference>
<keyword evidence="5" id="KW-0317">Glutathione biosynthesis</keyword>
<evidence type="ECO:0000256" key="2">
    <source>
        <dbReference type="ARBA" id="ARBA00010253"/>
    </source>
</evidence>
<evidence type="ECO:0000256" key="7">
    <source>
        <dbReference type="ARBA" id="ARBA00022840"/>
    </source>
</evidence>
<dbReference type="SUPFAM" id="SSF55931">
    <property type="entry name" value="Glutamine synthetase/guanido kinase"/>
    <property type="match status" value="1"/>
</dbReference>
<dbReference type="Proteomes" id="UP000663508">
    <property type="component" value="Chromosome"/>
</dbReference>
<comment type="subunit">
    <text evidence="3">Homodimer or monomer when oxidized or reduced, respectively.</text>
</comment>
<comment type="similarity">
    <text evidence="2">Belongs to the carboxylate-amine ligase family. Glutamate--cysteine ligase type 2 subfamily.</text>
</comment>
<protein>
    <recommendedName>
        <fullName evidence="10">Glutamate--cysteine ligase</fullName>
        <ecNumber evidence="10">6.3.2.2</ecNumber>
    </recommendedName>
</protein>
<evidence type="ECO:0000256" key="5">
    <source>
        <dbReference type="ARBA" id="ARBA00022684"/>
    </source>
</evidence>
<evidence type="ECO:0000256" key="9">
    <source>
        <dbReference type="ARBA" id="ARBA00023157"/>
    </source>
</evidence>
<keyword evidence="8" id="KW-0809">Transit peptide</keyword>
<dbReference type="GO" id="GO:0004357">
    <property type="term" value="F:glutamate-cysteine ligase activity"/>
    <property type="evidence" value="ECO:0007669"/>
    <property type="project" value="UniProtKB-UniRule"/>
</dbReference>
<dbReference type="PANTHER" id="PTHR34378:SF1">
    <property type="entry name" value="GLUTAMATE--CYSTEINE LIGASE, CHLOROPLASTIC"/>
    <property type="match status" value="1"/>
</dbReference>
<keyword evidence="7 10" id="KW-0067">ATP-binding</keyword>
<keyword evidence="4 10" id="KW-0436">Ligase</keyword>
<dbReference type="GO" id="GO:0006750">
    <property type="term" value="P:glutathione biosynthetic process"/>
    <property type="evidence" value="ECO:0007669"/>
    <property type="project" value="UniProtKB-UniRule"/>
</dbReference>
<dbReference type="Pfam" id="PF04107">
    <property type="entry name" value="GCS2"/>
    <property type="match status" value="1"/>
</dbReference>
<keyword evidence="6 10" id="KW-0547">Nucleotide-binding</keyword>
<accession>A0A8H8WVC6</accession>